<protein>
    <submittedName>
        <fullName evidence="1">Uncharacterized protein</fullName>
    </submittedName>
</protein>
<evidence type="ECO:0000313" key="1">
    <source>
        <dbReference type="EMBL" id="CAG9816112.1"/>
    </source>
</evidence>
<reference evidence="1" key="2">
    <citation type="submission" date="2022-10" db="EMBL/GenBank/DDBJ databases">
        <authorList>
            <consortium name="ENA_rothamsted_submissions"/>
            <consortium name="culmorum"/>
            <person name="King R."/>
        </authorList>
    </citation>
    <scope>NUCLEOTIDE SEQUENCE</scope>
</reference>
<name>A0A9N9SDL9_PHACE</name>
<proteinExistence type="predicted"/>
<sequence>MNVFSQSFSFFVQKTQNNRYSTLFQLDVNQIRLILLTSNSAALSTKSVLLASKPVLLASKPTPSTNKPVPLLSKVLFEALAKSVTLNIAAPPTKSVLLASKPVLLDTKPVVLASKPTPSTNKPVPLLSKVLFEGEVYIMTISSIADFEPKIRAMAVIATTTFFTSFQMVHIETFLPEPLAKAVTLNSAAPSNKSVLLASKPVLLDTKPVVLASKPIPSTNKPVPLLSKVLFEALAKAVTLNSAAPSNKSVLLASKPVLLDTKPVVFASKPTPSANKPVLLLSKVLFEGEVYIMTISSIADFEPKIRANMAVTATTIFLTIFQLYLPKPFSQKVSISMPIGTNKPRREKQKAPIKDTKGIIVGTAIPMETHTTTMTVRRVYCAIVSLSA</sequence>
<reference evidence="1" key="1">
    <citation type="submission" date="2022-01" db="EMBL/GenBank/DDBJ databases">
        <authorList>
            <person name="King R."/>
        </authorList>
    </citation>
    <scope>NUCLEOTIDE SEQUENCE</scope>
</reference>
<organism evidence="1 2">
    <name type="scientific">Phaedon cochleariae</name>
    <name type="common">Mustard beetle</name>
    <dbReference type="NCBI Taxonomy" id="80249"/>
    <lineage>
        <taxon>Eukaryota</taxon>
        <taxon>Metazoa</taxon>
        <taxon>Ecdysozoa</taxon>
        <taxon>Arthropoda</taxon>
        <taxon>Hexapoda</taxon>
        <taxon>Insecta</taxon>
        <taxon>Pterygota</taxon>
        <taxon>Neoptera</taxon>
        <taxon>Endopterygota</taxon>
        <taxon>Coleoptera</taxon>
        <taxon>Polyphaga</taxon>
        <taxon>Cucujiformia</taxon>
        <taxon>Chrysomeloidea</taxon>
        <taxon>Chrysomelidae</taxon>
        <taxon>Chrysomelinae</taxon>
        <taxon>Chrysomelini</taxon>
        <taxon>Phaedon</taxon>
    </lineage>
</organism>
<dbReference type="Proteomes" id="UP001153737">
    <property type="component" value="Chromosome 13"/>
</dbReference>
<dbReference type="AlphaFoldDB" id="A0A9N9SDL9"/>
<evidence type="ECO:0000313" key="2">
    <source>
        <dbReference type="Proteomes" id="UP001153737"/>
    </source>
</evidence>
<accession>A0A9N9SDL9</accession>
<gene>
    <name evidence="1" type="ORF">PHAECO_LOCUS3576</name>
</gene>
<dbReference type="EMBL" id="OU896719">
    <property type="protein sequence ID" value="CAG9816112.1"/>
    <property type="molecule type" value="Genomic_DNA"/>
</dbReference>
<keyword evidence="2" id="KW-1185">Reference proteome</keyword>